<evidence type="ECO:0000256" key="12">
    <source>
        <dbReference type="SAM" id="MobiDB-lite"/>
    </source>
</evidence>
<organism evidence="13 14">
    <name type="scientific">Candidatus Nitronereus thalassa</name>
    <dbReference type="NCBI Taxonomy" id="3020898"/>
    <lineage>
        <taxon>Bacteria</taxon>
        <taxon>Pseudomonadati</taxon>
        <taxon>Nitrospirota</taxon>
        <taxon>Nitrospiria</taxon>
        <taxon>Nitrospirales</taxon>
        <taxon>Nitrospiraceae</taxon>
        <taxon>Candidatus Nitronereus</taxon>
    </lineage>
</organism>
<evidence type="ECO:0000256" key="8">
    <source>
        <dbReference type="ARBA" id="ARBA00029924"/>
    </source>
</evidence>
<reference evidence="13 14" key="1">
    <citation type="journal article" date="2023" name="ISME J.">
        <title>Cultivation and genomic characterization of novel and ubiquitous marine nitrite-oxidizing bacteria from the Nitrospirales.</title>
        <authorList>
            <person name="Mueller A.J."/>
            <person name="Daebeler A."/>
            <person name="Herbold C.W."/>
            <person name="Kirkegaard R.H."/>
            <person name="Daims H."/>
        </authorList>
    </citation>
    <scope>NUCLEOTIDE SEQUENCE [LARGE SCALE GENOMIC DNA]</scope>
    <source>
        <strain evidence="13 14">EB</strain>
    </source>
</reference>
<dbReference type="SMART" id="SM01409">
    <property type="entry name" value="RNA_pol_Rpb6"/>
    <property type="match status" value="1"/>
</dbReference>
<evidence type="ECO:0000256" key="7">
    <source>
        <dbReference type="ARBA" id="ARBA00023163"/>
    </source>
</evidence>
<dbReference type="GO" id="GO:0003899">
    <property type="term" value="F:DNA-directed RNA polymerase activity"/>
    <property type="evidence" value="ECO:0007669"/>
    <property type="project" value="UniProtKB-EC"/>
</dbReference>
<dbReference type="InterPro" id="IPR006110">
    <property type="entry name" value="Pol_omega/Rpo6/RPB6"/>
</dbReference>
<sequence>MTDTLPLLHDSSSGKFDSRYRVVLVAAQRAKQIMRSGQPSQTSKFAKETSVALEEVLRGDVKYLVGKEARQAIRESKRQTERGFDQAVLAGGDEDAKEIQQQLSVYIDDSPKVAEPEDGGDSTEVAETVE</sequence>
<keyword evidence="14" id="KW-1185">Reference proteome</keyword>
<keyword evidence="5 11" id="KW-0808">Transferase</keyword>
<dbReference type="Gene3D" id="3.90.940.10">
    <property type="match status" value="1"/>
</dbReference>
<evidence type="ECO:0000256" key="3">
    <source>
        <dbReference type="ARBA" id="ARBA00013725"/>
    </source>
</evidence>
<dbReference type="EMBL" id="JAQOUE010000001">
    <property type="protein sequence ID" value="MDT7042043.1"/>
    <property type="molecule type" value="Genomic_DNA"/>
</dbReference>
<evidence type="ECO:0000256" key="1">
    <source>
        <dbReference type="ARBA" id="ARBA00006711"/>
    </source>
</evidence>
<proteinExistence type="inferred from homology"/>
<comment type="catalytic activity">
    <reaction evidence="10 11">
        <text>RNA(n) + a ribonucleoside 5'-triphosphate = RNA(n+1) + diphosphate</text>
        <dbReference type="Rhea" id="RHEA:21248"/>
        <dbReference type="Rhea" id="RHEA-COMP:14527"/>
        <dbReference type="Rhea" id="RHEA-COMP:17342"/>
        <dbReference type="ChEBI" id="CHEBI:33019"/>
        <dbReference type="ChEBI" id="CHEBI:61557"/>
        <dbReference type="ChEBI" id="CHEBI:140395"/>
        <dbReference type="EC" id="2.7.7.6"/>
    </reaction>
</comment>
<evidence type="ECO:0000256" key="4">
    <source>
        <dbReference type="ARBA" id="ARBA00022478"/>
    </source>
</evidence>
<dbReference type="HAMAP" id="MF_00366">
    <property type="entry name" value="RNApol_bact_RpoZ"/>
    <property type="match status" value="1"/>
</dbReference>
<dbReference type="Pfam" id="PF01192">
    <property type="entry name" value="RNA_pol_Rpb6"/>
    <property type="match status" value="1"/>
</dbReference>
<keyword evidence="4 11" id="KW-0240">DNA-directed RNA polymerase</keyword>
<dbReference type="Proteomes" id="UP001250932">
    <property type="component" value="Unassembled WGS sequence"/>
</dbReference>
<evidence type="ECO:0000313" key="13">
    <source>
        <dbReference type="EMBL" id="MDT7042043.1"/>
    </source>
</evidence>
<evidence type="ECO:0000256" key="11">
    <source>
        <dbReference type="HAMAP-Rule" id="MF_00366"/>
    </source>
</evidence>
<dbReference type="NCBIfam" id="TIGR00690">
    <property type="entry name" value="rpoZ"/>
    <property type="match status" value="1"/>
</dbReference>
<evidence type="ECO:0000256" key="2">
    <source>
        <dbReference type="ARBA" id="ARBA00012418"/>
    </source>
</evidence>
<evidence type="ECO:0000256" key="5">
    <source>
        <dbReference type="ARBA" id="ARBA00022679"/>
    </source>
</evidence>
<dbReference type="GO" id="GO:0000428">
    <property type="term" value="C:DNA-directed RNA polymerase complex"/>
    <property type="evidence" value="ECO:0007669"/>
    <property type="project" value="UniProtKB-KW"/>
</dbReference>
<comment type="caution">
    <text evidence="13">The sequence shown here is derived from an EMBL/GenBank/DDBJ whole genome shotgun (WGS) entry which is preliminary data.</text>
</comment>
<gene>
    <name evidence="11 13" type="primary">rpoZ</name>
    <name evidence="13" type="ORF">PPG34_06735</name>
</gene>
<dbReference type="EC" id="2.7.7.6" evidence="2 11"/>
<dbReference type="InterPro" id="IPR036161">
    <property type="entry name" value="RPB6/omega-like_sf"/>
</dbReference>
<keyword evidence="7 11" id="KW-0804">Transcription</keyword>
<evidence type="ECO:0000256" key="9">
    <source>
        <dbReference type="ARBA" id="ARBA00030998"/>
    </source>
</evidence>
<keyword evidence="6 11" id="KW-0548">Nucleotidyltransferase</keyword>
<protein>
    <recommendedName>
        <fullName evidence="3 11">DNA-directed RNA polymerase subunit omega</fullName>
        <shortName evidence="11">RNAP omega subunit</shortName>
        <ecNumber evidence="2 11">2.7.7.6</ecNumber>
    </recommendedName>
    <alternativeName>
        <fullName evidence="9 11">RNA polymerase omega subunit</fullName>
    </alternativeName>
    <alternativeName>
        <fullName evidence="8 11">Transcriptase subunit omega</fullName>
    </alternativeName>
</protein>
<accession>A0ABU3K6R4</accession>
<dbReference type="RefSeq" id="WP_313832399.1">
    <property type="nucleotide sequence ID" value="NZ_JAQOUE010000001.1"/>
</dbReference>
<evidence type="ECO:0000313" key="14">
    <source>
        <dbReference type="Proteomes" id="UP001250932"/>
    </source>
</evidence>
<name>A0ABU3K6R4_9BACT</name>
<comment type="function">
    <text evidence="11">Promotes RNA polymerase assembly. Latches the N- and C-terminal regions of the beta' subunit thereby facilitating its interaction with the beta and alpha subunits.</text>
</comment>
<feature type="region of interest" description="Disordered" evidence="12">
    <location>
        <begin position="108"/>
        <end position="130"/>
    </location>
</feature>
<dbReference type="InterPro" id="IPR003716">
    <property type="entry name" value="DNA-dir_RNA_pol_omega"/>
</dbReference>
<evidence type="ECO:0000256" key="10">
    <source>
        <dbReference type="ARBA" id="ARBA00048552"/>
    </source>
</evidence>
<dbReference type="SUPFAM" id="SSF63562">
    <property type="entry name" value="RPB6/omega subunit-like"/>
    <property type="match status" value="1"/>
</dbReference>
<comment type="similarity">
    <text evidence="1 11">Belongs to the RNA polymerase subunit omega family.</text>
</comment>
<evidence type="ECO:0000256" key="6">
    <source>
        <dbReference type="ARBA" id="ARBA00022695"/>
    </source>
</evidence>
<comment type="subunit">
    <text evidence="11">The RNAP catalytic core consists of 2 alpha, 1 beta, 1 beta' and 1 omega subunit. When a sigma factor is associated with the core the holoenzyme is formed, which can initiate transcription.</text>
</comment>